<keyword evidence="1" id="KW-1133">Transmembrane helix</keyword>
<dbReference type="Proteomes" id="UP000053354">
    <property type="component" value="Chromosome"/>
</dbReference>
<proteinExistence type="predicted"/>
<evidence type="ECO:0000313" key="2">
    <source>
        <dbReference type="EMBL" id="ANU26277.1"/>
    </source>
</evidence>
<accession>A0A1B1RZC9</accession>
<sequence length="266" mass="31592">MEFLKSILNLLTISEWIMLLTGLATIITAIATLSNVKELRNQRIESQQPSLVFEHKEVRIDIKSDDSIYHDNQLIKSPLEYFYHLELNVENIGRGPAKEVIFEWEFAEEVLNKVKEANSSKINIEVSQKDEKERLYFFQVYSDVLMGENEYNMNFMNYHPHPENQFDPMYSYKKSKVHYRTDTLYKVKVEREFAILSFLYGFSKKDARQDMDYKYLPSVNFSVKYKDSHGFPHKQKFQLECQSYLDAEENEGTLFLLYEVHEIPID</sequence>
<protein>
    <submittedName>
        <fullName evidence="2">Uncharacterized protein</fullName>
    </submittedName>
</protein>
<organism evidence="2 3">
    <name type="scientific">Planococcus versutus</name>
    <dbReference type="NCBI Taxonomy" id="1302659"/>
    <lineage>
        <taxon>Bacteria</taxon>
        <taxon>Bacillati</taxon>
        <taxon>Bacillota</taxon>
        <taxon>Bacilli</taxon>
        <taxon>Bacillales</taxon>
        <taxon>Caryophanaceae</taxon>
        <taxon>Planococcus</taxon>
    </lineage>
</organism>
<gene>
    <name evidence="2" type="ORF">I858_004425</name>
</gene>
<name>A0A1B1RZC9_9BACL</name>
<dbReference type="KEGG" id="pll:I858_004425"/>
<reference evidence="2" key="1">
    <citation type="submission" date="2016-10" db="EMBL/GenBank/DDBJ databases">
        <authorList>
            <person name="See-Too W.S."/>
        </authorList>
    </citation>
    <scope>NUCLEOTIDE SEQUENCE</scope>
    <source>
        <strain evidence="2">L10.15</strain>
    </source>
</reference>
<dbReference type="AlphaFoldDB" id="A0A1B1RZC9"/>
<dbReference type="EMBL" id="CP016540">
    <property type="protein sequence ID" value="ANU26277.1"/>
    <property type="molecule type" value="Genomic_DNA"/>
</dbReference>
<feature type="transmembrane region" description="Helical" evidence="1">
    <location>
        <begin position="16"/>
        <end position="36"/>
    </location>
</feature>
<evidence type="ECO:0000256" key="1">
    <source>
        <dbReference type="SAM" id="Phobius"/>
    </source>
</evidence>
<evidence type="ECO:0000313" key="3">
    <source>
        <dbReference type="Proteomes" id="UP000053354"/>
    </source>
</evidence>
<dbReference type="RefSeq" id="WP_049694912.1">
    <property type="nucleotide sequence ID" value="NZ_CP016540.2"/>
</dbReference>
<keyword evidence="3" id="KW-1185">Reference proteome</keyword>
<keyword evidence="1" id="KW-0472">Membrane</keyword>
<keyword evidence="1" id="KW-0812">Transmembrane</keyword>